<dbReference type="Proteomes" id="UP000002058">
    <property type="component" value="Unassembled WGS sequence"/>
</dbReference>
<feature type="compositionally biased region" description="Acidic residues" evidence="1">
    <location>
        <begin position="433"/>
        <end position="443"/>
    </location>
</feature>
<name>C4JNG0_UNCRE</name>
<evidence type="ECO:0000313" key="3">
    <source>
        <dbReference type="Proteomes" id="UP000002058"/>
    </source>
</evidence>
<gene>
    <name evidence="2" type="ORF">UREG_04366</name>
</gene>
<dbReference type="GeneID" id="8438352"/>
<evidence type="ECO:0000256" key="1">
    <source>
        <dbReference type="SAM" id="MobiDB-lite"/>
    </source>
</evidence>
<dbReference type="OMA" id="QINWSEW"/>
<dbReference type="HOGENOM" id="CLU_468672_0_0_1"/>
<dbReference type="EMBL" id="CH476616">
    <property type="protein sequence ID" value="EEP79520.1"/>
    <property type="molecule type" value="Genomic_DNA"/>
</dbReference>
<organism evidence="2 3">
    <name type="scientific">Uncinocarpus reesii (strain UAMH 1704)</name>
    <dbReference type="NCBI Taxonomy" id="336963"/>
    <lineage>
        <taxon>Eukaryota</taxon>
        <taxon>Fungi</taxon>
        <taxon>Dikarya</taxon>
        <taxon>Ascomycota</taxon>
        <taxon>Pezizomycotina</taxon>
        <taxon>Eurotiomycetes</taxon>
        <taxon>Eurotiomycetidae</taxon>
        <taxon>Onygenales</taxon>
        <taxon>Onygenaceae</taxon>
        <taxon>Uncinocarpus</taxon>
    </lineage>
</organism>
<feature type="region of interest" description="Disordered" evidence="1">
    <location>
        <begin position="185"/>
        <end position="205"/>
    </location>
</feature>
<feature type="region of interest" description="Disordered" evidence="1">
    <location>
        <begin position="225"/>
        <end position="246"/>
    </location>
</feature>
<dbReference type="KEGG" id="ure:UREG_04366"/>
<dbReference type="RefSeq" id="XP_002544849.1">
    <property type="nucleotide sequence ID" value="XM_002544803.1"/>
</dbReference>
<feature type="compositionally biased region" description="Basic and acidic residues" evidence="1">
    <location>
        <begin position="365"/>
        <end position="384"/>
    </location>
</feature>
<protein>
    <submittedName>
        <fullName evidence="2">Uncharacterized protein</fullName>
    </submittedName>
</protein>
<evidence type="ECO:0000313" key="2">
    <source>
        <dbReference type="EMBL" id="EEP79520.1"/>
    </source>
</evidence>
<feature type="region of interest" description="Disordered" evidence="1">
    <location>
        <begin position="347"/>
        <end position="470"/>
    </location>
</feature>
<feature type="compositionally biased region" description="Basic and acidic residues" evidence="1">
    <location>
        <begin position="451"/>
        <end position="467"/>
    </location>
</feature>
<keyword evidence="3" id="KW-1185">Reference proteome</keyword>
<feature type="compositionally biased region" description="Basic and acidic residues" evidence="1">
    <location>
        <begin position="412"/>
        <end position="431"/>
    </location>
</feature>
<reference evidence="3" key="1">
    <citation type="journal article" date="2009" name="Genome Res.">
        <title>Comparative genomic analyses of the human fungal pathogens Coccidioides and their relatives.</title>
        <authorList>
            <person name="Sharpton T.J."/>
            <person name="Stajich J.E."/>
            <person name="Rounsley S.D."/>
            <person name="Gardner M.J."/>
            <person name="Wortman J.R."/>
            <person name="Jordar V.S."/>
            <person name="Maiti R."/>
            <person name="Kodira C.D."/>
            <person name="Neafsey D.E."/>
            <person name="Zeng Q."/>
            <person name="Hung C.-Y."/>
            <person name="McMahan C."/>
            <person name="Muszewska A."/>
            <person name="Grynberg M."/>
            <person name="Mandel M.A."/>
            <person name="Kellner E.M."/>
            <person name="Barker B.M."/>
            <person name="Galgiani J.N."/>
            <person name="Orbach M.J."/>
            <person name="Kirkland T.N."/>
            <person name="Cole G.T."/>
            <person name="Henn M.R."/>
            <person name="Birren B.W."/>
            <person name="Taylor J.W."/>
        </authorList>
    </citation>
    <scope>NUCLEOTIDE SEQUENCE [LARGE SCALE GENOMIC DNA]</scope>
    <source>
        <strain evidence="3">UAMH 1704</strain>
    </source>
</reference>
<dbReference type="InParanoid" id="C4JNG0"/>
<proteinExistence type="predicted"/>
<feature type="compositionally biased region" description="Polar residues" evidence="1">
    <location>
        <begin position="392"/>
        <end position="404"/>
    </location>
</feature>
<dbReference type="OrthoDB" id="5348779at2759"/>
<sequence>MVDFPSPSKPAAPVDSGSGSKTQNKQKKKAPRKNSSQARDDKRNITLIVPSQRHWSWNNLPDILYQFRPTEPLSRSSDLLPTKLSPYPNGPLLKELDILPDRIASYVEEWKVEAWMRLDRRIHLQDILDRMHPEFVVNSNALQQRGVRFRQLFHLTTWGTGNKTTEAHIKSIEQMLQNRNINLEDNTTRGLTPGLIDPHDPSKGRVALPKEYEKKAKRYEEMYMKNVPSNPPRPSTSANPGPSGFPCNSLSRSFPCDNQPAAPDNRYINIYDNPFDLGGKVSRGFLSSSQLSQGYNTYDNFDYDFGRGIGQGFPSLMNSRNDDAEYGALRTDRSVVLNTAGQENKTDNDYFVNELHETNGSGNRRVNERPVEDGRMENRSSKTNDEEDNRINTDSYVNGENLKQSKGKRKRGETPERNAKKQKMEADKPQAAEEFEELQEPEEPGQAGGSQEREDPRELGEPEKLDIPDNSANTAWSALEWKHTGLNTLNPPTEMPPLVPDEEPYIPTGTSRLIQEQMDVLQPVAGALERLFGNAVQINWSEWLDPRHGPQVEYIDQEDDEMLKLLLNDDEYKYLKDLFSSF</sequence>
<accession>C4JNG0</accession>
<dbReference type="VEuPathDB" id="FungiDB:UREG_04366"/>
<feature type="compositionally biased region" description="Polar residues" evidence="1">
    <location>
        <begin position="235"/>
        <end position="246"/>
    </location>
</feature>
<feature type="region of interest" description="Disordered" evidence="1">
    <location>
        <begin position="1"/>
        <end position="45"/>
    </location>
</feature>
<dbReference type="AlphaFoldDB" id="C4JNG0"/>
<dbReference type="eggNOG" id="ENOG502RGDJ">
    <property type="taxonomic scope" value="Eukaryota"/>
</dbReference>